<dbReference type="EMBL" id="UINC01079882">
    <property type="protein sequence ID" value="SVC22317.1"/>
    <property type="molecule type" value="Genomic_DNA"/>
</dbReference>
<dbReference type="Gene3D" id="3.20.20.150">
    <property type="entry name" value="Divalent-metal-dependent TIM barrel enzymes"/>
    <property type="match status" value="1"/>
</dbReference>
<name>A0A382KH86_9ZZZZ</name>
<dbReference type="SUPFAM" id="SSF51658">
    <property type="entry name" value="Xylose isomerase-like"/>
    <property type="match status" value="1"/>
</dbReference>
<sequence length="269" mass="29454">MKYIMFTKHLEDLDIPAIIESLQSVGVQGADLCVRDGYPVNPGNIATALPDAARLFARAGLSIPLVTAPGDFNTVDVSYADTYYAACGEAGVRHVKIGYWHWAPGMNYWTEVDNVRRRLEGFQALSEKHGVQTVVHNHSGHSMGLNSSSAMNLVKGFDPQHIGIFADVGHLAICGEPIDMALNIVKDYLSVMSFKDLKLISHITDGKRSSDIDVVRIGHGFGDWKTALITLMDMDFQGPVSFHSEYSGEPVASVVDLARMDVRYINSLA</sequence>
<organism evidence="2">
    <name type="scientific">marine metagenome</name>
    <dbReference type="NCBI Taxonomy" id="408172"/>
    <lineage>
        <taxon>unclassified sequences</taxon>
        <taxon>metagenomes</taxon>
        <taxon>ecological metagenomes</taxon>
    </lineage>
</organism>
<evidence type="ECO:0000313" key="2">
    <source>
        <dbReference type="EMBL" id="SVC22317.1"/>
    </source>
</evidence>
<feature type="domain" description="Xylose isomerase-like TIM barrel" evidence="1">
    <location>
        <begin position="23"/>
        <end position="249"/>
    </location>
</feature>
<dbReference type="PANTHER" id="PTHR12110:SF41">
    <property type="entry name" value="INOSOSE DEHYDRATASE"/>
    <property type="match status" value="1"/>
</dbReference>
<dbReference type="AlphaFoldDB" id="A0A382KH86"/>
<dbReference type="InterPro" id="IPR013022">
    <property type="entry name" value="Xyl_isomerase-like_TIM-brl"/>
</dbReference>
<dbReference type="InterPro" id="IPR036237">
    <property type="entry name" value="Xyl_isomerase-like_sf"/>
</dbReference>
<feature type="non-terminal residue" evidence="2">
    <location>
        <position position="269"/>
    </location>
</feature>
<dbReference type="PANTHER" id="PTHR12110">
    <property type="entry name" value="HYDROXYPYRUVATE ISOMERASE"/>
    <property type="match status" value="1"/>
</dbReference>
<proteinExistence type="predicted"/>
<accession>A0A382KH86</accession>
<dbReference type="InterPro" id="IPR050312">
    <property type="entry name" value="IolE/XylAMocC-like"/>
</dbReference>
<evidence type="ECO:0000259" key="1">
    <source>
        <dbReference type="Pfam" id="PF01261"/>
    </source>
</evidence>
<gene>
    <name evidence="2" type="ORF">METZ01_LOCUS275171</name>
</gene>
<protein>
    <recommendedName>
        <fullName evidence="1">Xylose isomerase-like TIM barrel domain-containing protein</fullName>
    </recommendedName>
</protein>
<dbReference type="Pfam" id="PF01261">
    <property type="entry name" value="AP_endonuc_2"/>
    <property type="match status" value="1"/>
</dbReference>
<reference evidence="2" key="1">
    <citation type="submission" date="2018-05" db="EMBL/GenBank/DDBJ databases">
        <authorList>
            <person name="Lanie J.A."/>
            <person name="Ng W.-L."/>
            <person name="Kazmierczak K.M."/>
            <person name="Andrzejewski T.M."/>
            <person name="Davidsen T.M."/>
            <person name="Wayne K.J."/>
            <person name="Tettelin H."/>
            <person name="Glass J.I."/>
            <person name="Rusch D."/>
            <person name="Podicherti R."/>
            <person name="Tsui H.-C.T."/>
            <person name="Winkler M.E."/>
        </authorList>
    </citation>
    <scope>NUCLEOTIDE SEQUENCE</scope>
</reference>